<evidence type="ECO:0000259" key="1">
    <source>
        <dbReference type="PROSITE" id="PS50943"/>
    </source>
</evidence>
<dbReference type="CDD" id="cd00093">
    <property type="entry name" value="HTH_XRE"/>
    <property type="match status" value="1"/>
</dbReference>
<dbReference type="EMBL" id="JBHSSE010000024">
    <property type="protein sequence ID" value="MFC6202607.1"/>
    <property type="molecule type" value="Genomic_DNA"/>
</dbReference>
<organism evidence="2 3">
    <name type="scientific">Lactiplantibacillus nangangensis</name>
    <dbReference type="NCBI Taxonomy" id="2559917"/>
    <lineage>
        <taxon>Bacteria</taxon>
        <taxon>Bacillati</taxon>
        <taxon>Bacillota</taxon>
        <taxon>Bacilli</taxon>
        <taxon>Lactobacillales</taxon>
        <taxon>Lactobacillaceae</taxon>
        <taxon>Lactiplantibacillus</taxon>
    </lineage>
</organism>
<feature type="domain" description="HTH cro/C1-type" evidence="1">
    <location>
        <begin position="32"/>
        <end position="66"/>
    </location>
</feature>
<dbReference type="InterPro" id="IPR010982">
    <property type="entry name" value="Lambda_DNA-bd_dom_sf"/>
</dbReference>
<evidence type="ECO:0000313" key="3">
    <source>
        <dbReference type="Proteomes" id="UP001596171"/>
    </source>
</evidence>
<dbReference type="PROSITE" id="PS50943">
    <property type="entry name" value="HTH_CROC1"/>
    <property type="match status" value="1"/>
</dbReference>
<gene>
    <name evidence="2" type="ORF">ACFP1L_12110</name>
</gene>
<dbReference type="Gene3D" id="1.10.260.40">
    <property type="entry name" value="lambda repressor-like DNA-binding domains"/>
    <property type="match status" value="1"/>
</dbReference>
<protein>
    <submittedName>
        <fullName evidence="2">Helix-turn-helix domain-containing protein</fullName>
    </submittedName>
</protein>
<accession>A0ABW1SLX2</accession>
<dbReference type="InterPro" id="IPR001387">
    <property type="entry name" value="Cro/C1-type_HTH"/>
</dbReference>
<sequence length="78" mass="8525">MSVVLPVKDTDELRSLISLKGETVRSFSLKHGISYGYLSQILNGREPSPKMAKKISDGVGKPIDSIFLFTGVAKSKTR</sequence>
<name>A0ABW1SLX2_9LACO</name>
<dbReference type="Proteomes" id="UP001596171">
    <property type="component" value="Unassembled WGS sequence"/>
</dbReference>
<evidence type="ECO:0000313" key="2">
    <source>
        <dbReference type="EMBL" id="MFC6202607.1"/>
    </source>
</evidence>
<dbReference type="RefSeq" id="WP_137616544.1">
    <property type="nucleotide sequence ID" value="NZ_BJDI01000010.1"/>
</dbReference>
<dbReference type="Pfam" id="PF01381">
    <property type="entry name" value="HTH_3"/>
    <property type="match status" value="1"/>
</dbReference>
<reference evidence="3" key="1">
    <citation type="journal article" date="2019" name="Int. J. Syst. Evol. Microbiol.">
        <title>The Global Catalogue of Microorganisms (GCM) 10K type strain sequencing project: providing services to taxonomists for standard genome sequencing and annotation.</title>
        <authorList>
            <consortium name="The Broad Institute Genomics Platform"/>
            <consortium name="The Broad Institute Genome Sequencing Center for Infectious Disease"/>
            <person name="Wu L."/>
            <person name="Ma J."/>
        </authorList>
    </citation>
    <scope>NUCLEOTIDE SEQUENCE [LARGE SCALE GENOMIC DNA]</scope>
    <source>
        <strain evidence="3">CCM 8930</strain>
    </source>
</reference>
<comment type="caution">
    <text evidence="2">The sequence shown here is derived from an EMBL/GenBank/DDBJ whole genome shotgun (WGS) entry which is preliminary data.</text>
</comment>
<keyword evidence="3" id="KW-1185">Reference proteome</keyword>
<dbReference type="SUPFAM" id="SSF47413">
    <property type="entry name" value="lambda repressor-like DNA-binding domains"/>
    <property type="match status" value="1"/>
</dbReference>
<proteinExistence type="predicted"/>